<dbReference type="AlphaFoldDB" id="A0A1E5T0D8"/>
<sequence>MRLDQFPDIRWLQQQSKSNFRDAKGVNNTRLPTSGWPNVVLNTRSYGAERNDIKGPFSLFLNISGNSLVKVNRKEVRLTDDNLCLTNQGDYYDLIIPEGDVTETFNIHFGEKLFNEVLSVETTPFESLLDTPFQKRDLNYGLHFRSIWKDEDVNCQINRLRYFYKNSSASQDQEYNLLAGLLSTMLRQHSKNSKNSVDLLALKKSTQTELMERISRSVDYIHTCYKESISLDKLASIACLSKYHYLRTFKMIYNCTPQQMIASLRFKKAKSALLNSNTSIVEIAPSLGFSEIASFTRFFTKHAGLSPKAFRQNN</sequence>
<evidence type="ECO:0000256" key="3">
    <source>
        <dbReference type="ARBA" id="ARBA00023163"/>
    </source>
</evidence>
<evidence type="ECO:0000313" key="6">
    <source>
        <dbReference type="Proteomes" id="UP000095552"/>
    </source>
</evidence>
<evidence type="ECO:0000256" key="2">
    <source>
        <dbReference type="ARBA" id="ARBA00023125"/>
    </source>
</evidence>
<dbReference type="Proteomes" id="UP000095552">
    <property type="component" value="Unassembled WGS sequence"/>
</dbReference>
<keyword evidence="3" id="KW-0804">Transcription</keyword>
<name>A0A1E5T0D8_9BACT</name>
<comment type="caution">
    <text evidence="5">The sequence shown here is derived from an EMBL/GenBank/DDBJ whole genome shotgun (WGS) entry which is preliminary data.</text>
</comment>
<evidence type="ECO:0000313" key="5">
    <source>
        <dbReference type="EMBL" id="OEK04831.1"/>
    </source>
</evidence>
<protein>
    <recommendedName>
        <fullName evidence="4">HTH araC/xylS-type domain-containing protein</fullName>
    </recommendedName>
</protein>
<dbReference type="PANTHER" id="PTHR43280:SF28">
    <property type="entry name" value="HTH-TYPE TRANSCRIPTIONAL ACTIVATOR RHAS"/>
    <property type="match status" value="1"/>
</dbReference>
<dbReference type="GO" id="GO:0043565">
    <property type="term" value="F:sequence-specific DNA binding"/>
    <property type="evidence" value="ECO:0007669"/>
    <property type="project" value="InterPro"/>
</dbReference>
<evidence type="ECO:0000259" key="4">
    <source>
        <dbReference type="PROSITE" id="PS01124"/>
    </source>
</evidence>
<accession>A0A1E5T0D8</accession>
<dbReference type="SUPFAM" id="SSF46689">
    <property type="entry name" value="Homeodomain-like"/>
    <property type="match status" value="2"/>
</dbReference>
<gene>
    <name evidence="5" type="ORF">BFP71_15435</name>
</gene>
<dbReference type="STRING" id="1563681.BFP71_15435"/>
<dbReference type="EMBL" id="MDGQ01000005">
    <property type="protein sequence ID" value="OEK04831.1"/>
    <property type="molecule type" value="Genomic_DNA"/>
</dbReference>
<dbReference type="PRINTS" id="PR00032">
    <property type="entry name" value="HTHARAC"/>
</dbReference>
<dbReference type="PANTHER" id="PTHR43280">
    <property type="entry name" value="ARAC-FAMILY TRANSCRIPTIONAL REGULATOR"/>
    <property type="match status" value="1"/>
</dbReference>
<dbReference type="InterPro" id="IPR020449">
    <property type="entry name" value="Tscrpt_reg_AraC-type_HTH"/>
</dbReference>
<keyword evidence="1" id="KW-0805">Transcription regulation</keyword>
<dbReference type="Pfam" id="PF12833">
    <property type="entry name" value="HTH_18"/>
    <property type="match status" value="1"/>
</dbReference>
<dbReference type="PROSITE" id="PS01124">
    <property type="entry name" value="HTH_ARAC_FAMILY_2"/>
    <property type="match status" value="1"/>
</dbReference>
<reference evidence="5 6" key="1">
    <citation type="submission" date="2016-08" db="EMBL/GenBank/DDBJ databases">
        <title>Draft genome of Fabibacter sp. strain SK-8.</title>
        <authorList>
            <person name="Wong S.-K."/>
            <person name="Hamasaki K."/>
            <person name="Yoshizawa S."/>
        </authorList>
    </citation>
    <scope>NUCLEOTIDE SEQUENCE [LARGE SCALE GENOMIC DNA]</scope>
    <source>
        <strain evidence="5 6">SK-8</strain>
    </source>
</reference>
<dbReference type="SMART" id="SM00342">
    <property type="entry name" value="HTH_ARAC"/>
    <property type="match status" value="1"/>
</dbReference>
<dbReference type="OrthoDB" id="642439at2"/>
<keyword evidence="6" id="KW-1185">Reference proteome</keyword>
<proteinExistence type="predicted"/>
<dbReference type="GO" id="GO:0003700">
    <property type="term" value="F:DNA-binding transcription factor activity"/>
    <property type="evidence" value="ECO:0007669"/>
    <property type="project" value="InterPro"/>
</dbReference>
<evidence type="ECO:0000256" key="1">
    <source>
        <dbReference type="ARBA" id="ARBA00023015"/>
    </source>
</evidence>
<dbReference type="InterPro" id="IPR018060">
    <property type="entry name" value="HTH_AraC"/>
</dbReference>
<dbReference type="InterPro" id="IPR009057">
    <property type="entry name" value="Homeodomain-like_sf"/>
</dbReference>
<dbReference type="Gene3D" id="1.10.10.60">
    <property type="entry name" value="Homeodomain-like"/>
    <property type="match status" value="2"/>
</dbReference>
<keyword evidence="2" id="KW-0238">DNA-binding</keyword>
<organism evidence="5 6">
    <name type="scientific">Roseivirga misakiensis</name>
    <dbReference type="NCBI Taxonomy" id="1563681"/>
    <lineage>
        <taxon>Bacteria</taxon>
        <taxon>Pseudomonadati</taxon>
        <taxon>Bacteroidota</taxon>
        <taxon>Cytophagia</taxon>
        <taxon>Cytophagales</taxon>
        <taxon>Roseivirgaceae</taxon>
        <taxon>Roseivirga</taxon>
    </lineage>
</organism>
<feature type="domain" description="HTH araC/xylS-type" evidence="4">
    <location>
        <begin position="215"/>
        <end position="313"/>
    </location>
</feature>
<dbReference type="RefSeq" id="WP_069836336.1">
    <property type="nucleotide sequence ID" value="NZ_MDGQ01000005.1"/>
</dbReference>